<dbReference type="InterPro" id="IPR013216">
    <property type="entry name" value="Methyltransf_11"/>
</dbReference>
<dbReference type="InterPro" id="IPR029063">
    <property type="entry name" value="SAM-dependent_MTases_sf"/>
</dbReference>
<dbReference type="SUPFAM" id="SSF53335">
    <property type="entry name" value="S-adenosyl-L-methionine-dependent methyltransferases"/>
    <property type="match status" value="1"/>
</dbReference>
<evidence type="ECO:0000256" key="1">
    <source>
        <dbReference type="ARBA" id="ARBA00008361"/>
    </source>
</evidence>
<feature type="domain" description="Methyltransferase type 11" evidence="4">
    <location>
        <begin position="40"/>
        <end position="131"/>
    </location>
</feature>
<proteinExistence type="inferred from homology"/>
<dbReference type="CDD" id="cd02440">
    <property type="entry name" value="AdoMet_MTases"/>
    <property type="match status" value="1"/>
</dbReference>
<keyword evidence="3 5" id="KW-0808">Transferase</keyword>
<dbReference type="KEGG" id="anr:Ana3638_21020"/>
<evidence type="ECO:0000313" key="6">
    <source>
        <dbReference type="Proteomes" id="UP000464314"/>
    </source>
</evidence>
<dbReference type="RefSeq" id="WP_161839779.1">
    <property type="nucleotide sequence ID" value="NZ_CP048000.1"/>
</dbReference>
<dbReference type="EMBL" id="CP048000">
    <property type="protein sequence ID" value="QHQ62957.1"/>
    <property type="molecule type" value="Genomic_DNA"/>
</dbReference>
<dbReference type="Pfam" id="PF08241">
    <property type="entry name" value="Methyltransf_11"/>
    <property type="match status" value="1"/>
</dbReference>
<evidence type="ECO:0000259" key="4">
    <source>
        <dbReference type="Pfam" id="PF08241"/>
    </source>
</evidence>
<dbReference type="PANTHER" id="PTHR44942">
    <property type="entry name" value="METHYLTRANSF_11 DOMAIN-CONTAINING PROTEIN"/>
    <property type="match status" value="1"/>
</dbReference>
<dbReference type="PANTHER" id="PTHR44942:SF4">
    <property type="entry name" value="METHYLTRANSFERASE TYPE 11 DOMAIN-CONTAINING PROTEIN"/>
    <property type="match status" value="1"/>
</dbReference>
<accession>A0A6P1TRI1</accession>
<comment type="similarity">
    <text evidence="1">Belongs to the methyltransferase superfamily.</text>
</comment>
<dbReference type="Gene3D" id="3.40.50.150">
    <property type="entry name" value="Vaccinia Virus protein VP39"/>
    <property type="match status" value="1"/>
</dbReference>
<sequence>MNTENFTGKAEAYVKGRPGYPKEAIEYICSLVPRDVVFADIGAGTGKFTVTLAERGYSVFAVEPNADMRSQLVATLVPFPNIKIMSSTAEATTLPEHSIDVITVAHALHWFNLDAFRAECRRIIKPNGLIIAVYNLTHGGEMINLSKQTTDEFFRKPVIAEFPNPMDYTRDSWLAYIASQDNNPLPSEPGYDAHIAAINAIFDRNSVNGLLHCDRVTKVYSERIV</sequence>
<evidence type="ECO:0000256" key="2">
    <source>
        <dbReference type="ARBA" id="ARBA00022603"/>
    </source>
</evidence>
<reference evidence="5 6" key="1">
    <citation type="submission" date="2020-01" db="EMBL/GenBank/DDBJ databases">
        <title>Genome analysis of Anaerocolumna sp. CBA3638.</title>
        <authorList>
            <person name="Kim J."/>
            <person name="Roh S.W."/>
        </authorList>
    </citation>
    <scope>NUCLEOTIDE SEQUENCE [LARGE SCALE GENOMIC DNA]</scope>
    <source>
        <strain evidence="5 6">CBA3638</strain>
    </source>
</reference>
<name>A0A6P1TRI1_9FIRM</name>
<dbReference type="AlphaFoldDB" id="A0A6P1TRI1"/>
<keyword evidence="6" id="KW-1185">Reference proteome</keyword>
<evidence type="ECO:0000313" key="5">
    <source>
        <dbReference type="EMBL" id="QHQ62957.1"/>
    </source>
</evidence>
<keyword evidence="2 5" id="KW-0489">Methyltransferase</keyword>
<organism evidence="5 6">
    <name type="scientific">Anaerocolumna sedimenticola</name>
    <dbReference type="NCBI Taxonomy" id="2696063"/>
    <lineage>
        <taxon>Bacteria</taxon>
        <taxon>Bacillati</taxon>
        <taxon>Bacillota</taxon>
        <taxon>Clostridia</taxon>
        <taxon>Lachnospirales</taxon>
        <taxon>Lachnospiraceae</taxon>
        <taxon>Anaerocolumna</taxon>
    </lineage>
</organism>
<gene>
    <name evidence="5" type="ORF">Ana3638_21020</name>
</gene>
<protein>
    <submittedName>
        <fullName evidence="5">Methyltransferase domain-containing protein</fullName>
    </submittedName>
</protein>
<dbReference type="GO" id="GO:0032259">
    <property type="term" value="P:methylation"/>
    <property type="evidence" value="ECO:0007669"/>
    <property type="project" value="UniProtKB-KW"/>
</dbReference>
<dbReference type="GO" id="GO:0008757">
    <property type="term" value="F:S-adenosylmethionine-dependent methyltransferase activity"/>
    <property type="evidence" value="ECO:0007669"/>
    <property type="project" value="InterPro"/>
</dbReference>
<dbReference type="Proteomes" id="UP000464314">
    <property type="component" value="Chromosome"/>
</dbReference>
<evidence type="ECO:0000256" key="3">
    <source>
        <dbReference type="ARBA" id="ARBA00022679"/>
    </source>
</evidence>
<dbReference type="InterPro" id="IPR051052">
    <property type="entry name" value="Diverse_substrate_MTase"/>
</dbReference>